<gene>
    <name evidence="2" type="ORF">C7S16_5783</name>
</gene>
<proteinExistence type="predicted"/>
<protein>
    <recommendedName>
        <fullName evidence="4">DUF1534 domain-containing protein</fullName>
    </recommendedName>
</protein>
<evidence type="ECO:0000313" key="3">
    <source>
        <dbReference type="Proteomes" id="UP001272137"/>
    </source>
</evidence>
<evidence type="ECO:0008006" key="4">
    <source>
        <dbReference type="Google" id="ProtNLM"/>
    </source>
</evidence>
<comment type="caution">
    <text evidence="2">The sequence shown here is derived from an EMBL/GenBank/DDBJ whole genome shotgun (WGS) entry which is preliminary data.</text>
</comment>
<organism evidence="2 3">
    <name type="scientific">Burkholderia thailandensis</name>
    <dbReference type="NCBI Taxonomy" id="57975"/>
    <lineage>
        <taxon>Bacteria</taxon>
        <taxon>Pseudomonadati</taxon>
        <taxon>Pseudomonadota</taxon>
        <taxon>Betaproteobacteria</taxon>
        <taxon>Burkholderiales</taxon>
        <taxon>Burkholderiaceae</taxon>
        <taxon>Burkholderia</taxon>
        <taxon>pseudomallei group</taxon>
    </lineage>
</organism>
<evidence type="ECO:0000256" key="1">
    <source>
        <dbReference type="SAM" id="MobiDB-lite"/>
    </source>
</evidence>
<feature type="region of interest" description="Disordered" evidence="1">
    <location>
        <begin position="14"/>
        <end position="38"/>
    </location>
</feature>
<reference evidence="2" key="1">
    <citation type="submission" date="2018-08" db="EMBL/GenBank/DDBJ databases">
        <title>Identification of Burkholderia cepacia strains that express a Burkholderia pseudomallei-like capsular polysaccharide.</title>
        <authorList>
            <person name="Burtnick M.N."/>
            <person name="Vongsouvath M."/>
            <person name="Newton P."/>
            <person name="Wuthiekanun V."/>
            <person name="Limmathurotsakul D."/>
            <person name="Brett P.J."/>
            <person name="Chantratita N."/>
            <person name="Dance D.A."/>
        </authorList>
    </citation>
    <scope>NUCLEOTIDE SEQUENCE</scope>
    <source>
        <strain evidence="2">SBXCC001</strain>
    </source>
</reference>
<name>A0AAW9CXC2_BURTH</name>
<sequence length="38" mass="4195">MRAIAQCTPLSRTYAAGRRKSKPNSGERCSAERWAGAR</sequence>
<dbReference type="AlphaFoldDB" id="A0AAW9CXC2"/>
<dbReference type="EMBL" id="QXCT01000001">
    <property type="protein sequence ID" value="MDW9252371.1"/>
    <property type="molecule type" value="Genomic_DNA"/>
</dbReference>
<evidence type="ECO:0000313" key="2">
    <source>
        <dbReference type="EMBL" id="MDW9252371.1"/>
    </source>
</evidence>
<dbReference type="Proteomes" id="UP001272137">
    <property type="component" value="Unassembled WGS sequence"/>
</dbReference>
<accession>A0AAW9CXC2</accession>